<organism evidence="2 3">
    <name type="scientific">Gilliamella bombicola</name>
    <dbReference type="NCBI Taxonomy" id="1798182"/>
    <lineage>
        <taxon>Bacteria</taxon>
        <taxon>Pseudomonadati</taxon>
        <taxon>Pseudomonadota</taxon>
        <taxon>Gammaproteobacteria</taxon>
        <taxon>Orbales</taxon>
        <taxon>Orbaceae</taxon>
        <taxon>Gilliamella</taxon>
    </lineage>
</organism>
<feature type="transmembrane region" description="Helical" evidence="1">
    <location>
        <begin position="154"/>
        <end position="174"/>
    </location>
</feature>
<accession>A0A1C4DDJ8</accession>
<dbReference type="EMBL" id="FMAQ01000016">
    <property type="protein sequence ID" value="SCC29290.1"/>
    <property type="molecule type" value="Genomic_DNA"/>
</dbReference>
<dbReference type="RefSeq" id="WP_091350510.1">
    <property type="nucleotide sequence ID" value="NZ_FMAQ01000016.1"/>
</dbReference>
<dbReference type="NCBIfam" id="NF041560">
    <property type="entry name" value="T6SS_Burk_ExIF"/>
    <property type="match status" value="1"/>
</dbReference>
<dbReference type="InterPro" id="IPR048130">
    <property type="entry name" value="T6SS_ExIF-like"/>
</dbReference>
<name>A0A1C4DDJ8_9GAMM</name>
<dbReference type="AlphaFoldDB" id="A0A1C4DDJ8"/>
<evidence type="ECO:0000256" key="1">
    <source>
        <dbReference type="SAM" id="Phobius"/>
    </source>
</evidence>
<sequence length="328" mass="37380">MEQNIGDSHYYQIITGYITDLEVYDTRESYLNARKLAGRPDVNLLTIGHLDLVSMANSMKITSAKIEKIDYDTADIEQYFCCKLGDKVIEGAFCRTFFNEGDYVEAVVDPLAGGSYFAYALRRPADKLLWLHPYATEGTEAGNSKLNIPILPRLFLIGAGGLGVFTFFYFVVMAFSKNNFSLLLMAVMGLFFILPTYLFSSALKKSKSGSAIADKIFATLGYSNPKTFDIEKEYNVFVDKLFDLYKQYCENHNGYLATDEDTYNEFIDHYIHQQSEDDSQDDILLKQYLRQTKKIDGIQWAFFYVNTPAIPSYINVIHTENHDDSHGQ</sequence>
<reference evidence="3" key="1">
    <citation type="submission" date="2016-08" db="EMBL/GenBank/DDBJ databases">
        <authorList>
            <person name="Varghese N."/>
            <person name="Submissions Spin"/>
        </authorList>
    </citation>
    <scope>NUCLEOTIDE SEQUENCE [LARGE SCALE GENOMIC DNA]</scope>
    <source>
        <strain evidence="3">R-53248</strain>
    </source>
</reference>
<keyword evidence="1" id="KW-0472">Membrane</keyword>
<keyword evidence="3" id="KW-1185">Reference proteome</keyword>
<evidence type="ECO:0000313" key="3">
    <source>
        <dbReference type="Proteomes" id="UP000199670"/>
    </source>
</evidence>
<gene>
    <name evidence="2" type="ORF">GA0061081_1164</name>
</gene>
<keyword evidence="1" id="KW-1133">Transmembrane helix</keyword>
<dbReference type="Proteomes" id="UP000199670">
    <property type="component" value="Unassembled WGS sequence"/>
</dbReference>
<keyword evidence="1" id="KW-0812">Transmembrane</keyword>
<evidence type="ECO:0000313" key="2">
    <source>
        <dbReference type="EMBL" id="SCC29290.1"/>
    </source>
</evidence>
<feature type="transmembrane region" description="Helical" evidence="1">
    <location>
        <begin position="180"/>
        <end position="199"/>
    </location>
</feature>
<proteinExistence type="predicted"/>
<dbReference type="OrthoDB" id="7066984at2"/>
<protein>
    <submittedName>
        <fullName evidence="2">Uncharacterized protein</fullName>
    </submittedName>
</protein>